<dbReference type="GO" id="GO:0003723">
    <property type="term" value="F:RNA binding"/>
    <property type="evidence" value="ECO:0007669"/>
    <property type="project" value="InterPro"/>
</dbReference>
<dbReference type="InterPro" id="IPR046960">
    <property type="entry name" value="PPR_At4g14850-like_plant"/>
</dbReference>
<dbReference type="AlphaFoldDB" id="A0A2P5D2J2"/>
<dbReference type="PANTHER" id="PTHR47926">
    <property type="entry name" value="PENTATRICOPEPTIDE REPEAT-CONTAINING PROTEIN"/>
    <property type="match status" value="1"/>
</dbReference>
<organism evidence="4 5">
    <name type="scientific">Parasponia andersonii</name>
    <name type="common">Sponia andersonii</name>
    <dbReference type="NCBI Taxonomy" id="3476"/>
    <lineage>
        <taxon>Eukaryota</taxon>
        <taxon>Viridiplantae</taxon>
        <taxon>Streptophyta</taxon>
        <taxon>Embryophyta</taxon>
        <taxon>Tracheophyta</taxon>
        <taxon>Spermatophyta</taxon>
        <taxon>Magnoliopsida</taxon>
        <taxon>eudicotyledons</taxon>
        <taxon>Gunneridae</taxon>
        <taxon>Pentapetalae</taxon>
        <taxon>rosids</taxon>
        <taxon>fabids</taxon>
        <taxon>Rosales</taxon>
        <taxon>Cannabaceae</taxon>
        <taxon>Parasponia</taxon>
    </lineage>
</organism>
<accession>A0A2P5D2J2</accession>
<feature type="repeat" description="PPR" evidence="3">
    <location>
        <begin position="197"/>
        <end position="227"/>
    </location>
</feature>
<dbReference type="PANTHER" id="PTHR47926:SF424">
    <property type="entry name" value="PENTACOTRIPEPTIDE-REPEAT REGION OF PRORP DOMAIN-CONTAINING PROTEIN"/>
    <property type="match status" value="1"/>
</dbReference>
<sequence>MKRNILKLVEDGFFREAILFYSQRHSSSSRPHRFTFPPLLKACAELKNASQGQILHSHLLKTGFLADFYSATALTGMYMKLGLIDEGLKVFDEMPDRSLASMNATISGLTHNGYFREALWVIGSGRYGEFRPNSVTIASLLPACEKSVCLAGTMHCWAMKLGVEKDVYVATSILTVYLKCKEVVLAAKLFKEMPNKNLVTYNAHISGLLRCGLCLEVLDAFKQMMERLEEKPNHVTLVSAISACAGLSYIVFGRQVHGMAIKTELAVNVMVGTALVDMYSKCGVWQRAYGVFKELNDNRNLVTWNAMISGMMLNAQSENAVVLFKELIAEGLESDLAIWNSMIIGFAQLGNGIDAFKYFKRMQSAGVAPNLKSITSMLSACSDLSALRSGKEIHGHATRTFVNNDRFMATALMDFYMKCGLYSWARRVFDCVDVKPDDPAFWNAMISGYGRNGDNESAFRIFDKMLEEKVQPNAGTFVSLLSACSHTGQVDKGWKLLRMMGTEFGLKPNPIHFSCMVDLLARSGRLEDANELLQNLSEPAASVFASLLGACRSNLNSDLGEVMAKKLLQLQPESPIPYVVLSNIYAGLGRWKDVERIRRMMDDKECIKFAGFSLLEVT</sequence>
<keyword evidence="5" id="KW-1185">Reference proteome</keyword>
<comment type="caution">
    <text evidence="4">The sequence shown here is derived from an EMBL/GenBank/DDBJ whole genome shotgun (WGS) entry which is preliminary data.</text>
</comment>
<dbReference type="FunFam" id="1.25.40.10:FF:000090">
    <property type="entry name" value="Pentatricopeptide repeat-containing protein, chloroplastic"/>
    <property type="match status" value="1"/>
</dbReference>
<dbReference type="Proteomes" id="UP000237105">
    <property type="component" value="Unassembled WGS sequence"/>
</dbReference>
<dbReference type="OrthoDB" id="185373at2759"/>
<evidence type="ECO:0000313" key="4">
    <source>
        <dbReference type="EMBL" id="PON67511.1"/>
    </source>
</evidence>
<dbReference type="InterPro" id="IPR002885">
    <property type="entry name" value="PPR_rpt"/>
</dbReference>
<dbReference type="InterPro" id="IPR046848">
    <property type="entry name" value="E_motif"/>
</dbReference>
<comment type="similarity">
    <text evidence="2">Belongs to the PPR family. PCMP-E subfamily.</text>
</comment>
<dbReference type="SUPFAM" id="SSF48452">
    <property type="entry name" value="TPR-like"/>
    <property type="match status" value="1"/>
</dbReference>
<dbReference type="FunFam" id="1.25.40.10:FF:001175">
    <property type="entry name" value="Pentatricopeptide repeat-containing protein At1g19720"/>
    <property type="match status" value="1"/>
</dbReference>
<dbReference type="EMBL" id="JXTB01000071">
    <property type="protein sequence ID" value="PON67511.1"/>
    <property type="molecule type" value="Genomic_DNA"/>
</dbReference>
<feature type="repeat" description="PPR" evidence="3">
    <location>
        <begin position="335"/>
        <end position="369"/>
    </location>
</feature>
<evidence type="ECO:0000256" key="3">
    <source>
        <dbReference type="PROSITE-ProRule" id="PRU00708"/>
    </source>
</evidence>
<dbReference type="FunFam" id="1.25.40.10:FF:000344">
    <property type="entry name" value="Pentatricopeptide repeat-containing protein"/>
    <property type="match status" value="1"/>
</dbReference>
<dbReference type="Gene3D" id="1.25.40.10">
    <property type="entry name" value="Tetratricopeptide repeat domain"/>
    <property type="match status" value="4"/>
</dbReference>
<gene>
    <name evidence="4" type="ORF">PanWU01x14_103140</name>
</gene>
<dbReference type="Pfam" id="PF01535">
    <property type="entry name" value="PPR"/>
    <property type="match status" value="6"/>
</dbReference>
<evidence type="ECO:0000256" key="1">
    <source>
        <dbReference type="ARBA" id="ARBA00022737"/>
    </source>
</evidence>
<name>A0A2P5D2J2_PARAD</name>
<dbReference type="PROSITE" id="PS51375">
    <property type="entry name" value="PPR"/>
    <property type="match status" value="5"/>
</dbReference>
<dbReference type="FunFam" id="1.25.40.10:FF:000196">
    <property type="entry name" value="Pentatricopeptide repeat-containing protein At4g14850"/>
    <property type="match status" value="1"/>
</dbReference>
<proteinExistence type="inferred from homology"/>
<feature type="repeat" description="PPR" evidence="3">
    <location>
        <begin position="438"/>
        <end position="472"/>
    </location>
</feature>
<dbReference type="GO" id="GO:0009451">
    <property type="term" value="P:RNA modification"/>
    <property type="evidence" value="ECO:0007669"/>
    <property type="project" value="InterPro"/>
</dbReference>
<reference evidence="5" key="1">
    <citation type="submission" date="2016-06" db="EMBL/GenBank/DDBJ databases">
        <title>Parallel loss of symbiosis genes in relatives of nitrogen-fixing non-legume Parasponia.</title>
        <authorList>
            <person name="Van Velzen R."/>
            <person name="Holmer R."/>
            <person name="Bu F."/>
            <person name="Rutten L."/>
            <person name="Van Zeijl A."/>
            <person name="Liu W."/>
            <person name="Santuari L."/>
            <person name="Cao Q."/>
            <person name="Sharma T."/>
            <person name="Shen D."/>
            <person name="Roswanjaya Y."/>
            <person name="Wardhani T."/>
            <person name="Kalhor M.S."/>
            <person name="Jansen J."/>
            <person name="Van den Hoogen J."/>
            <person name="Gungor B."/>
            <person name="Hartog M."/>
            <person name="Hontelez J."/>
            <person name="Verver J."/>
            <person name="Yang W.-C."/>
            <person name="Schijlen E."/>
            <person name="Repin R."/>
            <person name="Schilthuizen M."/>
            <person name="Schranz E."/>
            <person name="Heidstra R."/>
            <person name="Miyata K."/>
            <person name="Fedorova E."/>
            <person name="Kohlen W."/>
            <person name="Bisseling T."/>
            <person name="Smit S."/>
            <person name="Geurts R."/>
        </authorList>
    </citation>
    <scope>NUCLEOTIDE SEQUENCE [LARGE SCALE GENOMIC DNA]</scope>
    <source>
        <strain evidence="5">cv. WU1-14</strain>
    </source>
</reference>
<dbReference type="InterPro" id="IPR011990">
    <property type="entry name" value="TPR-like_helical_dom_sf"/>
</dbReference>
<evidence type="ECO:0000313" key="5">
    <source>
        <dbReference type="Proteomes" id="UP000237105"/>
    </source>
</evidence>
<dbReference type="NCBIfam" id="TIGR00756">
    <property type="entry name" value="PPR"/>
    <property type="match status" value="4"/>
</dbReference>
<protein>
    <submittedName>
        <fullName evidence="4">Tetratricopeptide-like helical domain containing protein</fullName>
    </submittedName>
</protein>
<evidence type="ECO:0000256" key="2">
    <source>
        <dbReference type="ARBA" id="ARBA00061659"/>
    </source>
</evidence>
<dbReference type="Pfam" id="PF20431">
    <property type="entry name" value="E_motif"/>
    <property type="match status" value="1"/>
</dbReference>
<feature type="repeat" description="PPR" evidence="3">
    <location>
        <begin position="67"/>
        <end position="101"/>
    </location>
</feature>
<dbReference type="Pfam" id="PF13041">
    <property type="entry name" value="PPR_2"/>
    <property type="match status" value="2"/>
</dbReference>
<feature type="repeat" description="PPR" evidence="3">
    <location>
        <begin position="300"/>
        <end position="334"/>
    </location>
</feature>
<keyword evidence="1" id="KW-0677">Repeat</keyword>